<evidence type="ECO:0000256" key="5">
    <source>
        <dbReference type="ARBA" id="ARBA00022803"/>
    </source>
</evidence>
<dbReference type="InterPro" id="IPR051939">
    <property type="entry name" value="Glycosyltr_41/O-GlcNAc_trsf"/>
</dbReference>
<proteinExistence type="predicted"/>
<dbReference type="Gene3D" id="3.40.50.2000">
    <property type="entry name" value="Glycogen Phosphorylase B"/>
    <property type="match status" value="1"/>
</dbReference>
<feature type="domain" description="O-GlcNAc transferase C-terminal" evidence="6">
    <location>
        <begin position="472"/>
        <end position="654"/>
    </location>
</feature>
<organism evidence="7">
    <name type="scientific">bioreactor metagenome</name>
    <dbReference type="NCBI Taxonomy" id="1076179"/>
    <lineage>
        <taxon>unclassified sequences</taxon>
        <taxon>metagenomes</taxon>
        <taxon>ecological metagenomes</taxon>
    </lineage>
</organism>
<dbReference type="PANTHER" id="PTHR44835">
    <property type="entry name" value="UDP-N-ACETYLGLUCOSAMINE--PEPTIDE N-ACETYLGLUCOSAMINYLTRANSFERASE SPINDLY-RELATED"/>
    <property type="match status" value="1"/>
</dbReference>
<dbReference type="Pfam" id="PF13844">
    <property type="entry name" value="Glyco_transf_41"/>
    <property type="match status" value="2"/>
</dbReference>
<evidence type="ECO:0000256" key="1">
    <source>
        <dbReference type="ARBA" id="ARBA00004922"/>
    </source>
</evidence>
<accession>A0A644TM56</accession>
<dbReference type="PANTHER" id="PTHR44835:SF1">
    <property type="entry name" value="PROTEIN O-GLCNAC TRANSFERASE"/>
    <property type="match status" value="1"/>
</dbReference>
<dbReference type="AlphaFoldDB" id="A0A644TM56"/>
<dbReference type="Gene3D" id="3.40.50.11380">
    <property type="match status" value="1"/>
</dbReference>
<keyword evidence="2" id="KW-0328">Glycosyltransferase</keyword>
<evidence type="ECO:0000256" key="3">
    <source>
        <dbReference type="ARBA" id="ARBA00022679"/>
    </source>
</evidence>
<name>A0A644TM56_9ZZZZ</name>
<keyword evidence="5" id="KW-0802">TPR repeat</keyword>
<evidence type="ECO:0000256" key="4">
    <source>
        <dbReference type="ARBA" id="ARBA00022737"/>
    </source>
</evidence>
<comment type="pathway">
    <text evidence="1">Protein modification; protein glycosylation.</text>
</comment>
<reference evidence="7" key="1">
    <citation type="submission" date="2019-08" db="EMBL/GenBank/DDBJ databases">
        <authorList>
            <person name="Kucharzyk K."/>
            <person name="Murdoch R.W."/>
            <person name="Higgins S."/>
            <person name="Loffler F."/>
        </authorList>
    </citation>
    <scope>NUCLEOTIDE SEQUENCE</scope>
</reference>
<keyword evidence="4" id="KW-0677">Repeat</keyword>
<dbReference type="EMBL" id="VSSQ01000040">
    <property type="protein sequence ID" value="MPL68048.1"/>
    <property type="molecule type" value="Genomic_DNA"/>
</dbReference>
<protein>
    <recommendedName>
        <fullName evidence="6">O-GlcNAc transferase C-terminal domain-containing protein</fullName>
    </recommendedName>
</protein>
<keyword evidence="3" id="KW-0808">Transferase</keyword>
<feature type="domain" description="O-GlcNAc transferase C-terminal" evidence="6">
    <location>
        <begin position="305"/>
        <end position="456"/>
    </location>
</feature>
<comment type="caution">
    <text evidence="7">The sequence shown here is derived from an EMBL/GenBank/DDBJ whole genome shotgun (WGS) entry which is preliminary data.</text>
</comment>
<dbReference type="GO" id="GO:0016757">
    <property type="term" value="F:glycosyltransferase activity"/>
    <property type="evidence" value="ECO:0007669"/>
    <property type="project" value="UniProtKB-KW"/>
</dbReference>
<evidence type="ECO:0000259" key="6">
    <source>
        <dbReference type="Pfam" id="PF13844"/>
    </source>
</evidence>
<dbReference type="SUPFAM" id="SSF53756">
    <property type="entry name" value="UDP-Glycosyltransferase/glycogen phosphorylase"/>
    <property type="match status" value="1"/>
</dbReference>
<evidence type="ECO:0000313" key="7">
    <source>
        <dbReference type="EMBL" id="MPL68048.1"/>
    </source>
</evidence>
<dbReference type="InterPro" id="IPR029489">
    <property type="entry name" value="OGT/SEC/SPY_C"/>
</dbReference>
<gene>
    <name evidence="7" type="ORF">SDC9_13761</name>
</gene>
<sequence length="937" mass="106871">MNETDDNGIFDRILEKYAINHIVDNSRLKGLAYAKQEFDRIMSEEFNTAEEKNIFIDLFFTQCLKIVSVTNDISGFWELISQWFHARKLESRNGNLSHDEKIALIHFCLNLRQRLREFIALVPLTEVEKLTEEHHRLMIAIWRMLFFEPFAALNLYWNPTHPEEDLAAKCKRDGYIGLVIASMFKPFNADDFDIDSEQLIPSSIPFCYKTIIAYWMVNTPYFNAEEKHRLKLMRYIPELCRAIIRHPEILSTMFFLTFVQEVMTGLWRGSYIGGNNIDALSAFGDFISFTINRAMPYPKPKLVHKDVSKGEKIRVGYLSRNFYKQAVSCYMVNRVVHHDPDKFAVYTFALGDYHDNVSDMFKEHSDQFERLENMTDFRGIVEKIQEKELDILIYTDIGMDPVTYIISGLQLAPIQCAMVGHGTSTGMPTIQYYISGDFESPDGQRHYREKLITLPNSGAAQYLPMTPDPEITRAELGIPEDAVVFISCANGIKHGYLRDNLFVEILKQAPNAWIVLKPFATHASIDRVFTERIISKARDAGVNERLLILPPIGQTKHVLGLLIIADVQLDSYPYGGWTTNMEALHAGLPIVTQEGELARSRWGAGLLRALGVSEGIAANEQEYIEWAVRLAQDSALRHRLTEQIKVSVEEVLFNGAAAQPAFEQALTEIYNTECRRTELEETARQTSLLSSGNKLKPKTDVITIATSLRPSSDDIQKIAMQTWLDAGFHVVSLNALDTIAQLKPKFPDIEFIATTRDGREQHGKPFIYFDDVLAYFANRDIPICGIISPDLCLLDKNFQEFVRVEASNSCVFGSRVDVDSLSSAQGQIYNIGFDYFFFDRQIIPYYPQQNFCLGLPWCDYWAVIVPLMRKFQVKRVSAPVTLHVKHPPSGDANSWLQFGIDLSTHFKPPFSLSAETMARYAEETLTIINKLSQEVSL</sequence>
<evidence type="ECO:0000256" key="2">
    <source>
        <dbReference type="ARBA" id="ARBA00022676"/>
    </source>
</evidence>